<keyword evidence="1 3" id="KW-0732">Signal</keyword>
<dbReference type="Proteomes" id="UP000284706">
    <property type="component" value="Unassembled WGS sequence"/>
</dbReference>
<reference evidence="5 6" key="1">
    <citation type="journal article" date="2018" name="Evol. Lett.">
        <title>Horizontal gene cluster transfer increased hallucinogenic mushroom diversity.</title>
        <authorList>
            <person name="Reynolds H.T."/>
            <person name="Vijayakumar V."/>
            <person name="Gluck-Thaler E."/>
            <person name="Korotkin H.B."/>
            <person name="Matheny P.B."/>
            <person name="Slot J.C."/>
        </authorList>
    </citation>
    <scope>NUCLEOTIDE SEQUENCE [LARGE SCALE GENOMIC DNA]</scope>
    <source>
        <strain evidence="5 6">SRW20</strain>
    </source>
</reference>
<name>A0A409VF33_9AGAR</name>
<dbReference type="AlphaFoldDB" id="A0A409VF33"/>
<dbReference type="InParanoid" id="A0A409VF33"/>
<proteinExistence type="predicted"/>
<organism evidence="5 6">
    <name type="scientific">Gymnopilus dilepis</name>
    <dbReference type="NCBI Taxonomy" id="231916"/>
    <lineage>
        <taxon>Eukaryota</taxon>
        <taxon>Fungi</taxon>
        <taxon>Dikarya</taxon>
        <taxon>Basidiomycota</taxon>
        <taxon>Agaricomycotina</taxon>
        <taxon>Agaricomycetes</taxon>
        <taxon>Agaricomycetidae</taxon>
        <taxon>Agaricales</taxon>
        <taxon>Agaricineae</taxon>
        <taxon>Hymenogastraceae</taxon>
        <taxon>Gymnopilus</taxon>
    </lineage>
</organism>
<dbReference type="SUPFAM" id="SSF57180">
    <property type="entry name" value="Cellulose-binding domain"/>
    <property type="match status" value="1"/>
</dbReference>
<dbReference type="Pfam" id="PF00734">
    <property type="entry name" value="CBM_1"/>
    <property type="match status" value="1"/>
</dbReference>
<evidence type="ECO:0000259" key="4">
    <source>
        <dbReference type="PROSITE" id="PS51164"/>
    </source>
</evidence>
<feature type="region of interest" description="Disordered" evidence="2">
    <location>
        <begin position="212"/>
        <end position="250"/>
    </location>
</feature>
<dbReference type="PROSITE" id="PS51164">
    <property type="entry name" value="CBM1_2"/>
    <property type="match status" value="1"/>
</dbReference>
<evidence type="ECO:0000313" key="6">
    <source>
        <dbReference type="Proteomes" id="UP000284706"/>
    </source>
</evidence>
<sequence>MFKLAPTLAVLFLYTQAALAQTFNLTVQISDNQLTNLKDLGYNLCIAKKVNQNYTVVWSGNQSYLSNNIFEWEESYQVFGTNTFQNGALVNVATNQVDIAFNQTSILSKEGVMEPATGSIAPGPFFVDNQLGDIHIGVNALLGGSFLPIYVSPEVVQSINTLQPITTVMAWFALSQNTSTMFFQSETQGIEVVYDGTTTAIISYSGPDGLGTWADGPLPPDSSSSVSSGPTVSSTHPHPSPSSTSSAIPAGPTQVRFGQCGGTGWTGPTVCAAGTTCQVLNQFFSQCI</sequence>
<dbReference type="GO" id="GO:0030248">
    <property type="term" value="F:cellulose binding"/>
    <property type="evidence" value="ECO:0007669"/>
    <property type="project" value="InterPro"/>
</dbReference>
<comment type="caution">
    <text evidence="5">The sequence shown here is derived from an EMBL/GenBank/DDBJ whole genome shotgun (WGS) entry which is preliminary data.</text>
</comment>
<dbReference type="InterPro" id="IPR000254">
    <property type="entry name" value="CBD"/>
</dbReference>
<feature type="domain" description="CBM1" evidence="4">
    <location>
        <begin position="252"/>
        <end position="288"/>
    </location>
</feature>
<keyword evidence="6" id="KW-1185">Reference proteome</keyword>
<feature type="compositionally biased region" description="Low complexity" evidence="2">
    <location>
        <begin position="221"/>
        <end position="250"/>
    </location>
</feature>
<evidence type="ECO:0000256" key="1">
    <source>
        <dbReference type="ARBA" id="ARBA00022729"/>
    </source>
</evidence>
<dbReference type="SMART" id="SM00236">
    <property type="entry name" value="fCBD"/>
    <property type="match status" value="1"/>
</dbReference>
<dbReference type="EMBL" id="NHYE01005661">
    <property type="protein sequence ID" value="PPQ64860.1"/>
    <property type="molecule type" value="Genomic_DNA"/>
</dbReference>
<dbReference type="GO" id="GO:0005576">
    <property type="term" value="C:extracellular region"/>
    <property type="evidence" value="ECO:0007669"/>
    <property type="project" value="InterPro"/>
</dbReference>
<accession>A0A409VF33</accession>
<dbReference type="GO" id="GO:0005975">
    <property type="term" value="P:carbohydrate metabolic process"/>
    <property type="evidence" value="ECO:0007669"/>
    <property type="project" value="InterPro"/>
</dbReference>
<evidence type="ECO:0000256" key="2">
    <source>
        <dbReference type="SAM" id="MobiDB-lite"/>
    </source>
</evidence>
<dbReference type="InterPro" id="IPR035971">
    <property type="entry name" value="CBD_sf"/>
</dbReference>
<feature type="signal peptide" evidence="3">
    <location>
        <begin position="1"/>
        <end position="20"/>
    </location>
</feature>
<dbReference type="OrthoDB" id="2987506at2759"/>
<dbReference type="PROSITE" id="PS00562">
    <property type="entry name" value="CBM1_1"/>
    <property type="match status" value="1"/>
</dbReference>
<gene>
    <name evidence="5" type="ORF">CVT26_002578</name>
</gene>
<evidence type="ECO:0000256" key="3">
    <source>
        <dbReference type="SAM" id="SignalP"/>
    </source>
</evidence>
<evidence type="ECO:0000313" key="5">
    <source>
        <dbReference type="EMBL" id="PPQ64860.1"/>
    </source>
</evidence>
<protein>
    <recommendedName>
        <fullName evidence="4">CBM1 domain-containing protein</fullName>
    </recommendedName>
</protein>
<feature type="chain" id="PRO_5019560109" description="CBM1 domain-containing protein" evidence="3">
    <location>
        <begin position="21"/>
        <end position="288"/>
    </location>
</feature>